<dbReference type="Pfam" id="PF00566">
    <property type="entry name" value="RabGAP-TBC"/>
    <property type="match status" value="1"/>
</dbReference>
<dbReference type="PANTHER" id="PTHR22957:SF168">
    <property type="entry name" value="TBC DOMAIN-CONTAINING PROTEIN KINASE-LIKE PROTEIN"/>
    <property type="match status" value="1"/>
</dbReference>
<sequence length="362" mass="42236">MFTKSHRRGMSTLSEKEVELGDIDAAVYRLSGLFFSMDDANAFLSSAGLSKNNATRFICWLISFNIISPNHEKWALELFKLYKDYKQMLNSYIKDPSDPLIDVPVKSATVIESDIMRGMRWFQSLAADLKLNEYYISDVELRANRILAVCSLDSPHYSYTQGHDRYLFISFLLALEFSAQSGLSRDFAEAIAFYLARDFISMTAISKYLDNVTETEDHFEKMDREMAKVAPEIMRQLFDVGQSSIHFALRWELLLFADEYDIKRLLYLWDQILYYKNIFKKFLFALCIAHIQQITPAMPGEIMVEKIQTFRNWNVQQILSDAMKYIKSIELVKPRIKMSYIIATLSVLVFLLYFYFLIGRNL</sequence>
<organism evidence="3 4">
    <name type="scientific">Tritrichomonas foetus</name>
    <dbReference type="NCBI Taxonomy" id="1144522"/>
    <lineage>
        <taxon>Eukaryota</taxon>
        <taxon>Metamonada</taxon>
        <taxon>Parabasalia</taxon>
        <taxon>Tritrichomonadida</taxon>
        <taxon>Tritrichomonadidae</taxon>
        <taxon>Tritrichomonas</taxon>
    </lineage>
</organism>
<protein>
    <recommendedName>
        <fullName evidence="2">Rab-GAP TBC domain-containing protein</fullName>
    </recommendedName>
</protein>
<keyword evidence="1" id="KW-0472">Membrane</keyword>
<dbReference type="InterPro" id="IPR035969">
    <property type="entry name" value="Rab-GAP_TBC_sf"/>
</dbReference>
<dbReference type="PROSITE" id="PS50086">
    <property type="entry name" value="TBC_RABGAP"/>
    <property type="match status" value="1"/>
</dbReference>
<dbReference type="Gene3D" id="1.10.472.80">
    <property type="entry name" value="Ypt/Rab-GAP domain of gyp1p, domain 3"/>
    <property type="match status" value="1"/>
</dbReference>
<dbReference type="VEuPathDB" id="TrichDB:TRFO_31531"/>
<keyword evidence="1" id="KW-0812">Transmembrane</keyword>
<dbReference type="GO" id="GO:0005096">
    <property type="term" value="F:GTPase activator activity"/>
    <property type="evidence" value="ECO:0007669"/>
    <property type="project" value="TreeGrafter"/>
</dbReference>
<evidence type="ECO:0000256" key="1">
    <source>
        <dbReference type="SAM" id="Phobius"/>
    </source>
</evidence>
<dbReference type="SUPFAM" id="SSF47923">
    <property type="entry name" value="Ypt/Rab-GAP domain of gyp1p"/>
    <property type="match status" value="2"/>
</dbReference>
<evidence type="ECO:0000313" key="4">
    <source>
        <dbReference type="Proteomes" id="UP000179807"/>
    </source>
</evidence>
<gene>
    <name evidence="3" type="ORF">TRFO_31531</name>
</gene>
<dbReference type="OrthoDB" id="26371at2759"/>
<comment type="caution">
    <text evidence="3">The sequence shown here is derived from an EMBL/GenBank/DDBJ whole genome shotgun (WGS) entry which is preliminary data.</text>
</comment>
<evidence type="ECO:0000313" key="3">
    <source>
        <dbReference type="EMBL" id="OHT01644.1"/>
    </source>
</evidence>
<proteinExistence type="predicted"/>
<dbReference type="Proteomes" id="UP000179807">
    <property type="component" value="Unassembled WGS sequence"/>
</dbReference>
<evidence type="ECO:0000259" key="2">
    <source>
        <dbReference type="PROSITE" id="PS50086"/>
    </source>
</evidence>
<reference evidence="3" key="1">
    <citation type="submission" date="2016-10" db="EMBL/GenBank/DDBJ databases">
        <authorList>
            <person name="Benchimol M."/>
            <person name="Almeida L.G."/>
            <person name="Vasconcelos A.T."/>
            <person name="Perreira-Neves A."/>
            <person name="Rosa I.A."/>
            <person name="Tasca T."/>
            <person name="Bogo M.R."/>
            <person name="de Souza W."/>
        </authorList>
    </citation>
    <scope>NUCLEOTIDE SEQUENCE [LARGE SCALE GENOMIC DNA]</scope>
    <source>
        <strain evidence="3">K</strain>
    </source>
</reference>
<feature type="domain" description="Rab-GAP TBC" evidence="2">
    <location>
        <begin position="50"/>
        <end position="276"/>
    </location>
</feature>
<keyword evidence="1" id="KW-1133">Transmembrane helix</keyword>
<dbReference type="GeneID" id="94842684"/>
<feature type="transmembrane region" description="Helical" evidence="1">
    <location>
        <begin position="338"/>
        <end position="358"/>
    </location>
</feature>
<dbReference type="RefSeq" id="XP_068354780.1">
    <property type="nucleotide sequence ID" value="XM_068507980.1"/>
</dbReference>
<dbReference type="AlphaFoldDB" id="A0A1J4JVT0"/>
<accession>A0A1J4JVT0</accession>
<name>A0A1J4JVT0_9EUKA</name>
<dbReference type="EMBL" id="MLAK01000903">
    <property type="protein sequence ID" value="OHT01644.1"/>
    <property type="molecule type" value="Genomic_DNA"/>
</dbReference>
<dbReference type="InterPro" id="IPR000195">
    <property type="entry name" value="Rab-GAP-TBC_dom"/>
</dbReference>
<dbReference type="PANTHER" id="PTHR22957">
    <property type="entry name" value="TBC1 DOMAIN FAMILY MEMBER GTPASE-ACTIVATING PROTEIN"/>
    <property type="match status" value="1"/>
</dbReference>
<keyword evidence="4" id="KW-1185">Reference proteome</keyword>